<evidence type="ECO:0000259" key="2">
    <source>
        <dbReference type="Pfam" id="PF11984"/>
    </source>
</evidence>
<dbReference type="HOGENOM" id="CLU_096773_0_0_0"/>
<reference evidence="3 4" key="1">
    <citation type="journal article" date="2012" name="Stand. Genomic Sci.">
        <title>Complete genome sequence of Terriglobus saanensis type strain SP1PR4(T), an Acidobacteria from tundra soil.</title>
        <authorList>
            <person name="Rawat S.R."/>
            <person name="Mannisto M.K."/>
            <person name="Starovoytov V."/>
            <person name="Goodwin L."/>
            <person name="Nolan M."/>
            <person name="Hauser L."/>
            <person name="Land M."/>
            <person name="Davenport K.W."/>
            <person name="Woyke T."/>
            <person name="Haggblom M.M."/>
        </authorList>
    </citation>
    <scope>NUCLEOTIDE SEQUENCE</scope>
    <source>
        <strain evidence="4">ATCC BAA-1853 / DSM 23119 / SP1PR4</strain>
    </source>
</reference>
<evidence type="ECO:0000256" key="1">
    <source>
        <dbReference type="SAM" id="MobiDB-lite"/>
    </source>
</evidence>
<accession>E8V4M0</accession>
<organism evidence="3 4">
    <name type="scientific">Terriglobus saanensis (strain ATCC BAA-1853 / DSM 23119 / SP1PR4)</name>
    <dbReference type="NCBI Taxonomy" id="401053"/>
    <lineage>
        <taxon>Bacteria</taxon>
        <taxon>Pseudomonadati</taxon>
        <taxon>Acidobacteriota</taxon>
        <taxon>Terriglobia</taxon>
        <taxon>Terriglobales</taxon>
        <taxon>Acidobacteriaceae</taxon>
        <taxon>Terriglobus</taxon>
    </lineage>
</organism>
<dbReference type="EMBL" id="CP002467">
    <property type="protein sequence ID" value="ADV81424.1"/>
    <property type="molecule type" value="Genomic_DNA"/>
</dbReference>
<dbReference type="NCBIfam" id="TIGR02914">
    <property type="entry name" value="EpsI_fam"/>
    <property type="match status" value="1"/>
</dbReference>
<dbReference type="InterPro" id="IPR014263">
    <property type="entry name" value="Methanolan_biosynth_EpsI"/>
</dbReference>
<feature type="domain" description="Methanolan biosynthesis EpsI" evidence="2">
    <location>
        <begin position="8"/>
        <end position="213"/>
    </location>
</feature>
<name>E8V4M0_TERSS</name>
<feature type="region of interest" description="Disordered" evidence="1">
    <location>
        <begin position="26"/>
        <end position="47"/>
    </location>
</feature>
<evidence type="ECO:0000313" key="3">
    <source>
        <dbReference type="EMBL" id="ADV81424.1"/>
    </source>
</evidence>
<dbReference type="KEGG" id="tsa:AciPR4_0589"/>
<dbReference type="Proteomes" id="UP000006844">
    <property type="component" value="Chromosome"/>
</dbReference>
<dbReference type="Pfam" id="PF11984">
    <property type="entry name" value="DUF3485"/>
    <property type="match status" value="1"/>
</dbReference>
<proteinExistence type="predicted"/>
<evidence type="ECO:0000313" key="4">
    <source>
        <dbReference type="Proteomes" id="UP000006844"/>
    </source>
</evidence>
<protein>
    <submittedName>
        <fullName evidence="3">EpsI family protein</fullName>
    </submittedName>
</protein>
<dbReference type="OrthoDB" id="9797363at2"/>
<sequence>MKSPRFLVLTLLLLLATGVVYSRADTDRVPPSTPLDQLPKTIDSRSSNEIPISPDTLRLLGSGSFLHRIYRGTTPSGLPDDANAIGLFIGYFPTQRTGQAIHSPQNCLPGAGWTFLSSRKISLNGMEGDVGEYVITDGTAKQLVLYWYRSHGRSIASDYAAKAYMMADAIRYNRTDGALIRVITPMREQESMEAAHDRATQFASQLVTLLPEYIPN</sequence>
<dbReference type="eggNOG" id="COG1269">
    <property type="taxonomic scope" value="Bacteria"/>
</dbReference>
<dbReference type="RefSeq" id="WP_013567157.1">
    <property type="nucleotide sequence ID" value="NC_014963.1"/>
</dbReference>
<dbReference type="AlphaFoldDB" id="E8V4M0"/>
<keyword evidence="4" id="KW-1185">Reference proteome</keyword>
<gene>
    <name evidence="3" type="ordered locus">AciPR4_0589</name>
</gene>
<dbReference type="STRING" id="401053.AciPR4_0589"/>